<sequence length="282" mass="30692">MVSSSRSGEKVLYPPPTLPAILQTMHGRALLTLAVLAACAIALLPLAGATTHHHHHHHHGKAHHHHHRRAGSRIGERPCKCCDIDPENYNACPCRNEGACPPYRRLLAEEPAQQHGGQVPLQEAEELVGVWKMEEESMEFFEPGLTLEALKNANGQPDVKAGSDKTNVTFSFLPTEIVILGGNVTTGFWAGLVVERNEDKAIRLVHTLHGFMSEVNNDILLAGNGGMPDTELELLYHPETKLMDGVLKKADGQMEETLKGVSAFLKEKDAKGSESGSDDSSN</sequence>
<gene>
    <name evidence="1" type="ORF">COHA_001839</name>
</gene>
<evidence type="ECO:0000313" key="2">
    <source>
        <dbReference type="Proteomes" id="UP001205105"/>
    </source>
</evidence>
<accession>A0AAD5DYD3</accession>
<dbReference type="Proteomes" id="UP001205105">
    <property type="component" value="Unassembled WGS sequence"/>
</dbReference>
<protein>
    <submittedName>
        <fullName evidence="1">Uncharacterized protein</fullName>
    </submittedName>
</protein>
<reference evidence="1" key="1">
    <citation type="submission" date="2020-11" db="EMBL/GenBank/DDBJ databases">
        <title>Chlorella ohadii genome sequencing and assembly.</title>
        <authorList>
            <person name="Murik O."/>
            <person name="Treves H."/>
            <person name="Kedem I."/>
            <person name="Shotland Y."/>
            <person name="Kaplan A."/>
        </authorList>
    </citation>
    <scope>NUCLEOTIDE SEQUENCE</scope>
    <source>
        <strain evidence="1">1</strain>
    </source>
</reference>
<keyword evidence="2" id="KW-1185">Reference proteome</keyword>
<dbReference type="EMBL" id="JADXDR010000026">
    <property type="protein sequence ID" value="KAI7844599.1"/>
    <property type="molecule type" value="Genomic_DNA"/>
</dbReference>
<comment type="caution">
    <text evidence="1">The sequence shown here is derived from an EMBL/GenBank/DDBJ whole genome shotgun (WGS) entry which is preliminary data.</text>
</comment>
<organism evidence="1 2">
    <name type="scientific">Chlorella ohadii</name>
    <dbReference type="NCBI Taxonomy" id="2649997"/>
    <lineage>
        <taxon>Eukaryota</taxon>
        <taxon>Viridiplantae</taxon>
        <taxon>Chlorophyta</taxon>
        <taxon>core chlorophytes</taxon>
        <taxon>Trebouxiophyceae</taxon>
        <taxon>Chlorellales</taxon>
        <taxon>Chlorellaceae</taxon>
        <taxon>Chlorella clade</taxon>
        <taxon>Chlorella</taxon>
    </lineage>
</organism>
<dbReference type="AlphaFoldDB" id="A0AAD5DYD3"/>
<proteinExistence type="predicted"/>
<name>A0AAD5DYD3_9CHLO</name>
<evidence type="ECO:0000313" key="1">
    <source>
        <dbReference type="EMBL" id="KAI7844599.1"/>
    </source>
</evidence>